<evidence type="ECO:0000256" key="6">
    <source>
        <dbReference type="SAM" id="Phobius"/>
    </source>
</evidence>
<protein>
    <recommendedName>
        <fullName evidence="7">Cytochrome C biogenesis protein transmembrane domain-containing protein</fullName>
    </recommendedName>
</protein>
<dbReference type="Pfam" id="PF02683">
    <property type="entry name" value="DsbD_TM"/>
    <property type="match status" value="1"/>
</dbReference>
<dbReference type="GO" id="GO:0016020">
    <property type="term" value="C:membrane"/>
    <property type="evidence" value="ECO:0007669"/>
    <property type="project" value="UniProtKB-SubCell"/>
</dbReference>
<feature type="transmembrane region" description="Helical" evidence="6">
    <location>
        <begin position="56"/>
        <end position="85"/>
    </location>
</feature>
<comment type="similarity">
    <text evidence="2">Belongs to the DsbD family.</text>
</comment>
<reference evidence="8 9" key="1">
    <citation type="submission" date="2015-07" db="EMBL/GenBank/DDBJ databases">
        <title>Draft genome of Bellilinea caldifistulae DSM 17877.</title>
        <authorList>
            <person name="Hemp J."/>
            <person name="Ward L.M."/>
            <person name="Pace L.A."/>
            <person name="Fischer W.W."/>
        </authorList>
    </citation>
    <scope>NUCLEOTIDE SEQUENCE [LARGE SCALE GENOMIC DNA]</scope>
    <source>
        <strain evidence="8 9">GOMI-1</strain>
    </source>
</reference>
<evidence type="ECO:0000256" key="2">
    <source>
        <dbReference type="ARBA" id="ARBA00006143"/>
    </source>
</evidence>
<gene>
    <name evidence="8" type="ORF">AC812_16715</name>
</gene>
<evidence type="ECO:0000259" key="7">
    <source>
        <dbReference type="Pfam" id="PF02683"/>
    </source>
</evidence>
<feature type="transmembrane region" description="Helical" evidence="6">
    <location>
        <begin position="173"/>
        <end position="194"/>
    </location>
</feature>
<dbReference type="InterPro" id="IPR003834">
    <property type="entry name" value="Cyt_c_assmbl_TM_dom"/>
</dbReference>
<keyword evidence="5 6" id="KW-0472">Membrane</keyword>
<proteinExistence type="inferred from homology"/>
<keyword evidence="3 6" id="KW-0812">Transmembrane</keyword>
<comment type="subcellular location">
    <subcellularLocation>
        <location evidence="1">Membrane</location>
        <topology evidence="1">Multi-pass membrane protein</topology>
    </subcellularLocation>
</comment>
<dbReference type="STRING" id="360411.AC812_16715"/>
<name>A0A0N8GKV9_9CHLR</name>
<evidence type="ECO:0000256" key="5">
    <source>
        <dbReference type="ARBA" id="ARBA00023136"/>
    </source>
</evidence>
<feature type="transmembrane region" description="Helical" evidence="6">
    <location>
        <begin position="135"/>
        <end position="161"/>
    </location>
</feature>
<feature type="transmembrane region" description="Helical" evidence="6">
    <location>
        <begin position="214"/>
        <end position="232"/>
    </location>
</feature>
<evidence type="ECO:0000256" key="3">
    <source>
        <dbReference type="ARBA" id="ARBA00022692"/>
    </source>
</evidence>
<feature type="domain" description="Cytochrome C biogenesis protein transmembrane" evidence="7">
    <location>
        <begin position="10"/>
        <end position="224"/>
    </location>
</feature>
<organism evidence="8 9">
    <name type="scientific">Bellilinea caldifistulae</name>
    <dbReference type="NCBI Taxonomy" id="360411"/>
    <lineage>
        <taxon>Bacteria</taxon>
        <taxon>Bacillati</taxon>
        <taxon>Chloroflexota</taxon>
        <taxon>Anaerolineae</taxon>
        <taxon>Anaerolineales</taxon>
        <taxon>Anaerolineaceae</taxon>
        <taxon>Bellilinea</taxon>
    </lineage>
</organism>
<evidence type="ECO:0000313" key="9">
    <source>
        <dbReference type="Proteomes" id="UP000050514"/>
    </source>
</evidence>
<accession>A0A0N8GKV9</accession>
<feature type="transmembrane region" description="Helical" evidence="6">
    <location>
        <begin position="12"/>
        <end position="35"/>
    </location>
</feature>
<keyword evidence="9" id="KW-1185">Reference proteome</keyword>
<evidence type="ECO:0000256" key="1">
    <source>
        <dbReference type="ARBA" id="ARBA00004141"/>
    </source>
</evidence>
<dbReference type="AlphaFoldDB" id="A0A0N8GKV9"/>
<sequence>MVTVNVSAGLAFLAGLASFLSPCVFALIPAYIGYLSGRSVAAAQTNPSRVNTLNTLLHGLAFILGFSAVFLTLGLTMSAVGSLLYDFRSVLAKLGGIIVIIFGLHMTGLLRLNFLEYDLRPQSKIHQNRSLLSSALLGVTFSAGWSPCIGPVLGMILTLAINSGSVNQGLVLLGFYSAGLAVPFLLAALGIGWVTDLIRKHGKAMFYIEKAMGVLMIIVGIMLFLGVFNQLAQFGTFIDLGL</sequence>
<dbReference type="InterPro" id="IPR051790">
    <property type="entry name" value="Cytochrome_c-biogenesis_DsbD"/>
</dbReference>
<evidence type="ECO:0000313" key="8">
    <source>
        <dbReference type="EMBL" id="KPL70786.1"/>
    </source>
</evidence>
<dbReference type="Proteomes" id="UP000050514">
    <property type="component" value="Unassembled WGS sequence"/>
</dbReference>
<feature type="transmembrane region" description="Helical" evidence="6">
    <location>
        <begin position="91"/>
        <end position="114"/>
    </location>
</feature>
<dbReference type="RefSeq" id="WP_061916873.1">
    <property type="nucleotide sequence ID" value="NZ_DF967971.1"/>
</dbReference>
<comment type="caution">
    <text evidence="8">The sequence shown here is derived from an EMBL/GenBank/DDBJ whole genome shotgun (WGS) entry which is preliminary data.</text>
</comment>
<keyword evidence="4 6" id="KW-1133">Transmembrane helix</keyword>
<dbReference type="GO" id="GO:0017004">
    <property type="term" value="P:cytochrome complex assembly"/>
    <property type="evidence" value="ECO:0007669"/>
    <property type="project" value="InterPro"/>
</dbReference>
<dbReference type="PATRIC" id="fig|360411.5.peg.1134"/>
<dbReference type="EMBL" id="LGHJ01000029">
    <property type="protein sequence ID" value="KPL70786.1"/>
    <property type="molecule type" value="Genomic_DNA"/>
</dbReference>
<dbReference type="PANTHER" id="PTHR31272">
    <property type="entry name" value="CYTOCHROME C-TYPE BIOGENESIS PROTEIN HI_1454-RELATED"/>
    <property type="match status" value="1"/>
</dbReference>
<evidence type="ECO:0000256" key="4">
    <source>
        <dbReference type="ARBA" id="ARBA00022989"/>
    </source>
</evidence>
<dbReference type="PANTHER" id="PTHR31272:SF4">
    <property type="entry name" value="CYTOCHROME C-TYPE BIOGENESIS PROTEIN HI_1454-RELATED"/>
    <property type="match status" value="1"/>
</dbReference>
<dbReference type="OrthoDB" id="9803065at2"/>